<feature type="compositionally biased region" description="Polar residues" evidence="1">
    <location>
        <begin position="1"/>
        <end position="10"/>
    </location>
</feature>
<feature type="region of interest" description="Disordered" evidence="1">
    <location>
        <begin position="1"/>
        <end position="57"/>
    </location>
</feature>
<sequence>MSMGSSTSGAELTPPGSGLNVGSGAWTPVIRTSSPEGVEPIHAHKPPPPLPISGISTPDRNSLVLNSIASSSVEVIASQGDIPESPSSDEPPPPTYEEVTGSANRSPAMPDETTVPYLLAEHVSPSPSPAPIFGSAPRSPPVQPGNNQGGPSLSIEAEVPVIEVSPPSHNTSLSRPHRQQSAPQQVNRPISTPPSESPPPRSEALSRNSTVTPHSQPRPRAVSQVHSVADLLPQHESEQVTIGSKRQRVLSVTGALGNPNSRISRASVFFGMSSSGLTEGPPQRTWAIDEESPNISGGLALQPPQPSSSTLGRLHSRNTSKANLQEAQADVPPVESLLHGISYGFRDPDPPTPIPMPPAEPLPPSIMIGGNTAFHVQALNFRHLLRLLSHYGSTNIMATPAAIAASKSGVHSLRVVLHFVRGNHDRDPWLCRLFLELHTPDDKETTPVPDTSLLWPDSSLSKVATSGPRGKLYVVPGPLPPLPLPLQSLSSFIAKRLDEACRSPSDNVRRLERILVECYGSVGGASNSAEEIGGRQKGSGNLSFGGLFSRVKDKFSSDKGGTLNDHTYDLISPFQIDEYR</sequence>
<dbReference type="AlphaFoldDB" id="A0A8H3HJN1"/>
<organism evidence="2 3">
    <name type="scientific">Rhizoctonia solani</name>
    <dbReference type="NCBI Taxonomy" id="456999"/>
    <lineage>
        <taxon>Eukaryota</taxon>
        <taxon>Fungi</taxon>
        <taxon>Dikarya</taxon>
        <taxon>Basidiomycota</taxon>
        <taxon>Agaricomycotina</taxon>
        <taxon>Agaricomycetes</taxon>
        <taxon>Cantharellales</taxon>
        <taxon>Ceratobasidiaceae</taxon>
        <taxon>Rhizoctonia</taxon>
    </lineage>
</organism>
<feature type="region of interest" description="Disordered" evidence="1">
    <location>
        <begin position="79"/>
        <end position="226"/>
    </location>
</feature>
<proteinExistence type="predicted"/>
<gene>
    <name evidence="2" type="ORF">RDB_LOCUS150018</name>
</gene>
<protein>
    <submittedName>
        <fullName evidence="2">Uncharacterized protein</fullName>
    </submittedName>
</protein>
<evidence type="ECO:0000256" key="1">
    <source>
        <dbReference type="SAM" id="MobiDB-lite"/>
    </source>
</evidence>
<accession>A0A8H3HJN1</accession>
<feature type="compositionally biased region" description="Pro residues" evidence="1">
    <location>
        <begin position="191"/>
        <end position="201"/>
    </location>
</feature>
<evidence type="ECO:0000313" key="2">
    <source>
        <dbReference type="EMBL" id="CAE6522251.1"/>
    </source>
</evidence>
<name>A0A8H3HJN1_9AGAM</name>
<feature type="compositionally biased region" description="Polar residues" evidence="1">
    <location>
        <begin position="167"/>
        <end position="187"/>
    </location>
</feature>
<dbReference type="Proteomes" id="UP000663853">
    <property type="component" value="Unassembled WGS sequence"/>
</dbReference>
<dbReference type="EMBL" id="CAJMXA010003887">
    <property type="protein sequence ID" value="CAE6522251.1"/>
    <property type="molecule type" value="Genomic_DNA"/>
</dbReference>
<comment type="caution">
    <text evidence="2">The sequence shown here is derived from an EMBL/GenBank/DDBJ whole genome shotgun (WGS) entry which is preliminary data.</text>
</comment>
<feature type="compositionally biased region" description="Polar residues" evidence="1">
    <location>
        <begin position="205"/>
        <end position="215"/>
    </location>
</feature>
<reference evidence="2" key="1">
    <citation type="submission" date="2021-01" db="EMBL/GenBank/DDBJ databases">
        <authorList>
            <person name="Kaushik A."/>
        </authorList>
    </citation>
    <scope>NUCLEOTIDE SEQUENCE</scope>
    <source>
        <strain evidence="2">AG6-10EEA</strain>
    </source>
</reference>
<evidence type="ECO:0000313" key="3">
    <source>
        <dbReference type="Proteomes" id="UP000663853"/>
    </source>
</evidence>
<feature type="compositionally biased region" description="Low complexity" evidence="1">
    <location>
        <begin position="79"/>
        <end position="88"/>
    </location>
</feature>
<feature type="region of interest" description="Disordered" evidence="1">
    <location>
        <begin position="289"/>
        <end position="314"/>
    </location>
</feature>